<dbReference type="InterPro" id="IPR000073">
    <property type="entry name" value="AB_hydrolase_1"/>
</dbReference>
<gene>
    <name evidence="3" type="ORF">FOY91_03830</name>
</gene>
<accession>A0A558RAV3</accession>
<keyword evidence="4" id="KW-1185">Reference proteome</keyword>
<dbReference type="SUPFAM" id="SSF53474">
    <property type="entry name" value="alpha/beta-Hydrolases"/>
    <property type="match status" value="1"/>
</dbReference>
<proteinExistence type="predicted"/>
<feature type="region of interest" description="Disordered" evidence="1">
    <location>
        <begin position="1"/>
        <end position="34"/>
    </location>
</feature>
<dbReference type="AlphaFoldDB" id="A0A558RAV3"/>
<dbReference type="Gene3D" id="3.40.50.1820">
    <property type="entry name" value="alpha/beta hydrolase"/>
    <property type="match status" value="1"/>
</dbReference>
<dbReference type="GO" id="GO:0016787">
    <property type="term" value="F:hydrolase activity"/>
    <property type="evidence" value="ECO:0007669"/>
    <property type="project" value="UniProtKB-KW"/>
</dbReference>
<dbReference type="PANTHER" id="PTHR43798:SF33">
    <property type="entry name" value="HYDROLASE, PUTATIVE (AFU_ORTHOLOGUE AFUA_2G14860)-RELATED"/>
    <property type="match status" value="1"/>
</dbReference>
<reference evidence="3 4" key="1">
    <citation type="submission" date="2019-07" db="EMBL/GenBank/DDBJ databases">
        <title>Sphingomonas solaris sp. nov., isolated from a solar panel from Boston, Massachusetts.</title>
        <authorList>
            <person name="Tanner K."/>
            <person name="Pascual J."/>
            <person name="Mancuso C."/>
            <person name="Pereto J."/>
            <person name="Khalil A."/>
            <person name="Vilanova C."/>
        </authorList>
    </citation>
    <scope>NUCLEOTIDE SEQUENCE [LARGE SCALE GENOMIC DNA]</scope>
    <source>
        <strain evidence="3 4">R4DWN</strain>
    </source>
</reference>
<organism evidence="3 4">
    <name type="scientific">Alterirhizorhabdus solaris</name>
    <dbReference type="NCBI Taxonomy" id="2529389"/>
    <lineage>
        <taxon>Bacteria</taxon>
        <taxon>Pseudomonadati</taxon>
        <taxon>Pseudomonadota</taxon>
        <taxon>Alphaproteobacteria</taxon>
        <taxon>Sphingomonadales</taxon>
        <taxon>Rhizorhabdaceae</taxon>
        <taxon>Alterirhizorhabdus</taxon>
    </lineage>
</organism>
<evidence type="ECO:0000313" key="3">
    <source>
        <dbReference type="EMBL" id="TVV76529.1"/>
    </source>
</evidence>
<keyword evidence="3" id="KW-0378">Hydrolase</keyword>
<dbReference type="EMBL" id="VNIM01000009">
    <property type="protein sequence ID" value="TVV76529.1"/>
    <property type="molecule type" value="Genomic_DNA"/>
</dbReference>
<evidence type="ECO:0000256" key="1">
    <source>
        <dbReference type="SAM" id="MobiDB-lite"/>
    </source>
</evidence>
<dbReference type="Proteomes" id="UP000318681">
    <property type="component" value="Unassembled WGS sequence"/>
</dbReference>
<evidence type="ECO:0000259" key="2">
    <source>
        <dbReference type="Pfam" id="PF00561"/>
    </source>
</evidence>
<dbReference type="OrthoDB" id="7618865at2"/>
<name>A0A558RAV3_9SPHN</name>
<dbReference type="Pfam" id="PF00561">
    <property type="entry name" value="Abhydrolase_1"/>
    <property type="match status" value="1"/>
</dbReference>
<comment type="caution">
    <text evidence="3">The sequence shown here is derived from an EMBL/GenBank/DDBJ whole genome shotgun (WGS) entry which is preliminary data.</text>
</comment>
<dbReference type="GO" id="GO:0016020">
    <property type="term" value="C:membrane"/>
    <property type="evidence" value="ECO:0007669"/>
    <property type="project" value="TreeGrafter"/>
</dbReference>
<evidence type="ECO:0000313" key="4">
    <source>
        <dbReference type="Proteomes" id="UP000318681"/>
    </source>
</evidence>
<sequence>MRRRSRQRRACPSSLPTCRGSARPGSPRCRDRTARGFRPYSRCRSRPERVVPLTEGMPLLKTSDHNVATVRRRYVDGPFGQMHLRVAGTPSDRPPLFCFHMSPMSGRIFENFIAEMGRDRLAVAVDTPGFGMSDRPAEPPEIADYARAMAAVVDALGIDGPVDLMGYHTGALISCDLARLRPQQVRRVILVSAPLLTDAERADMRELYREVPPSLDGEHLMKRWRGFVHHNLGRGVDLAAVAEMFPDGLLGRTKAWWGHRAAFNHQPDMGLPDVRQPVLIINPGDDLQHYTPRAKAYLVDGRIVDKPEWGHGFLDAATSDAAALARSFLDGPVPFEN</sequence>
<protein>
    <submittedName>
        <fullName evidence="3">Alpha/beta hydrolase</fullName>
    </submittedName>
</protein>
<feature type="domain" description="AB hydrolase-1" evidence="2">
    <location>
        <begin position="94"/>
        <end position="200"/>
    </location>
</feature>
<dbReference type="InterPro" id="IPR029058">
    <property type="entry name" value="AB_hydrolase_fold"/>
</dbReference>
<dbReference type="InterPro" id="IPR050266">
    <property type="entry name" value="AB_hydrolase_sf"/>
</dbReference>
<dbReference type="PANTHER" id="PTHR43798">
    <property type="entry name" value="MONOACYLGLYCEROL LIPASE"/>
    <property type="match status" value="1"/>
</dbReference>